<evidence type="ECO:0000313" key="3">
    <source>
        <dbReference type="Proteomes" id="UP000886885"/>
    </source>
</evidence>
<feature type="region of interest" description="Disordered" evidence="1">
    <location>
        <begin position="377"/>
        <end position="438"/>
    </location>
</feature>
<feature type="compositionally biased region" description="Polar residues" evidence="1">
    <location>
        <begin position="393"/>
        <end position="402"/>
    </location>
</feature>
<protein>
    <submittedName>
        <fullName evidence="2">Uncharacterized protein</fullName>
    </submittedName>
</protein>
<evidence type="ECO:0000256" key="1">
    <source>
        <dbReference type="SAM" id="MobiDB-lite"/>
    </source>
</evidence>
<proteinExistence type="predicted"/>
<evidence type="ECO:0000313" key="2">
    <source>
        <dbReference type="EMBL" id="KAG6764940.1"/>
    </source>
</evidence>
<dbReference type="OrthoDB" id="852217at2759"/>
<accession>A0A8X7ZA60</accession>
<dbReference type="AlphaFoldDB" id="A0A8X7ZA60"/>
<keyword evidence="3" id="KW-1185">Reference proteome</keyword>
<reference evidence="2" key="1">
    <citation type="journal article" date="2020" name="bioRxiv">
        <title>Hybrid origin of Populus tomentosa Carr. identified through genome sequencing and phylogenomic analysis.</title>
        <authorList>
            <person name="An X."/>
            <person name="Gao K."/>
            <person name="Chen Z."/>
            <person name="Li J."/>
            <person name="Yang X."/>
            <person name="Yang X."/>
            <person name="Zhou J."/>
            <person name="Guo T."/>
            <person name="Zhao T."/>
            <person name="Huang S."/>
            <person name="Miao D."/>
            <person name="Khan W.U."/>
            <person name="Rao P."/>
            <person name="Ye M."/>
            <person name="Lei B."/>
            <person name="Liao W."/>
            <person name="Wang J."/>
            <person name="Ji L."/>
            <person name="Li Y."/>
            <person name="Guo B."/>
            <person name="Mustafa N.S."/>
            <person name="Li S."/>
            <person name="Yun Q."/>
            <person name="Keller S.R."/>
            <person name="Mao J."/>
            <person name="Zhang R."/>
            <person name="Strauss S.H."/>
        </authorList>
    </citation>
    <scope>NUCLEOTIDE SEQUENCE</scope>
    <source>
        <strain evidence="2">GM15</strain>
        <tissue evidence="2">Leaf</tissue>
    </source>
</reference>
<feature type="region of interest" description="Disordered" evidence="1">
    <location>
        <begin position="190"/>
        <end position="229"/>
    </location>
</feature>
<name>A0A8X7ZA60_POPTO</name>
<dbReference type="Proteomes" id="UP000886885">
    <property type="component" value="Chromosome 8A"/>
</dbReference>
<organism evidence="2 3">
    <name type="scientific">Populus tomentosa</name>
    <name type="common">Chinese white poplar</name>
    <dbReference type="NCBI Taxonomy" id="118781"/>
    <lineage>
        <taxon>Eukaryota</taxon>
        <taxon>Viridiplantae</taxon>
        <taxon>Streptophyta</taxon>
        <taxon>Embryophyta</taxon>
        <taxon>Tracheophyta</taxon>
        <taxon>Spermatophyta</taxon>
        <taxon>Magnoliopsida</taxon>
        <taxon>eudicotyledons</taxon>
        <taxon>Gunneridae</taxon>
        <taxon>Pentapetalae</taxon>
        <taxon>rosids</taxon>
        <taxon>fabids</taxon>
        <taxon>Malpighiales</taxon>
        <taxon>Salicaceae</taxon>
        <taxon>Saliceae</taxon>
        <taxon>Populus</taxon>
    </lineage>
</organism>
<feature type="compositionally biased region" description="Polar residues" evidence="1">
    <location>
        <begin position="1"/>
        <end position="31"/>
    </location>
</feature>
<sequence length="509" mass="54199">MASIPKTQTPKANTTPSTTKHPTNQHQNTQNTASPTSTRPTPPSGFWADKIRVTDSNTRCTLDPIPRKPGNSDASPSHQVKGNASHASNTDDKQLNGDASTSHQGKGKAITSLATNTDEMSSEESDSSGETDTDCSDETDSDESASDSLDESQLKSSDLGDVNPITPPLSTNNHVRTTPLELPMCTTSKQMALPSSSETSSSSQVPPIYLPKMTPSRARPPESSAAHSVGCDDTGFTLVTRRKKKKDTTHRIESSLSADPILIQVEYEWKPPRCDKCNLFGHVCTKGKNSDRAPGNISDGIPTVSVTNRKTNDEATVYPASKEGKGVLECTTSNNIEVIDGPGRKQIGGQVKVKGNTGFITKTIESGEGFIAVSKTSGVRQPVGKASVDSRRSQQSLEQQPKQPVGLCSNILAITGSNRGDDTEDEASDTDSIHDPHSVEENQLLITGFANCMENKMATLKSASASEASTSAKDSYKETSSLPRGNPLSPFTKQAGKKKGKKLKLAKGQ</sequence>
<feature type="region of interest" description="Disordered" evidence="1">
    <location>
        <begin position="461"/>
        <end position="509"/>
    </location>
</feature>
<feature type="compositionally biased region" description="Basic residues" evidence="1">
    <location>
        <begin position="495"/>
        <end position="509"/>
    </location>
</feature>
<feature type="region of interest" description="Disordered" evidence="1">
    <location>
        <begin position="1"/>
        <end position="177"/>
    </location>
</feature>
<gene>
    <name evidence="2" type="ORF">POTOM_028954</name>
</gene>
<feature type="compositionally biased region" description="Polar residues" evidence="1">
    <location>
        <begin position="72"/>
        <end position="88"/>
    </location>
</feature>
<dbReference type="EMBL" id="JAAWWB010000015">
    <property type="protein sequence ID" value="KAG6764940.1"/>
    <property type="molecule type" value="Genomic_DNA"/>
</dbReference>
<feature type="compositionally biased region" description="Low complexity" evidence="1">
    <location>
        <begin position="461"/>
        <end position="473"/>
    </location>
</feature>
<comment type="caution">
    <text evidence="2">The sequence shown here is derived from an EMBL/GenBank/DDBJ whole genome shotgun (WGS) entry which is preliminary data.</text>
</comment>
<feature type="compositionally biased region" description="Acidic residues" evidence="1">
    <location>
        <begin position="120"/>
        <end position="150"/>
    </location>
</feature>